<feature type="compositionally biased region" description="Basic and acidic residues" evidence="1">
    <location>
        <begin position="1"/>
        <end position="24"/>
    </location>
</feature>
<keyword evidence="3" id="KW-1185">Reference proteome</keyword>
<organism evidence="2 3">
    <name type="scientific">Colletotrichum paranaense</name>
    <dbReference type="NCBI Taxonomy" id="1914294"/>
    <lineage>
        <taxon>Eukaryota</taxon>
        <taxon>Fungi</taxon>
        <taxon>Dikarya</taxon>
        <taxon>Ascomycota</taxon>
        <taxon>Pezizomycotina</taxon>
        <taxon>Sordariomycetes</taxon>
        <taxon>Hypocreomycetidae</taxon>
        <taxon>Glomerellales</taxon>
        <taxon>Glomerellaceae</taxon>
        <taxon>Colletotrichum</taxon>
        <taxon>Colletotrichum acutatum species complex</taxon>
    </lineage>
</organism>
<protein>
    <submittedName>
        <fullName evidence="2">Uncharacterized protein</fullName>
    </submittedName>
</protein>
<accession>A0ABQ9ST42</accession>
<evidence type="ECO:0000313" key="3">
    <source>
        <dbReference type="Proteomes" id="UP001241169"/>
    </source>
</evidence>
<comment type="caution">
    <text evidence="2">The sequence shown here is derived from an EMBL/GenBank/DDBJ whole genome shotgun (WGS) entry which is preliminary data.</text>
</comment>
<gene>
    <name evidence="2" type="ORF">CPAR01_06071</name>
</gene>
<sequence length="119" mass="13101">MTGSSDRARDGILDQPKSPHEISKCGHAKHPSKEKEEENNLSGRFHLLLRVSLLHLELAKRPPKSRTFPPPPAFPAKVTSMSEMNYIALSPPTARSAGRSSPRFGCPISKQCGLVSKMR</sequence>
<evidence type="ECO:0000256" key="1">
    <source>
        <dbReference type="SAM" id="MobiDB-lite"/>
    </source>
</evidence>
<name>A0ABQ9ST42_9PEZI</name>
<dbReference type="Proteomes" id="UP001241169">
    <property type="component" value="Unassembled WGS sequence"/>
</dbReference>
<proteinExistence type="predicted"/>
<dbReference type="RefSeq" id="XP_060351811.1">
    <property type="nucleotide sequence ID" value="XM_060490345.1"/>
</dbReference>
<evidence type="ECO:0000313" key="2">
    <source>
        <dbReference type="EMBL" id="KAK1542684.1"/>
    </source>
</evidence>
<feature type="region of interest" description="Disordered" evidence="1">
    <location>
        <begin position="1"/>
        <end position="40"/>
    </location>
</feature>
<reference evidence="2 3" key="1">
    <citation type="submission" date="2016-10" db="EMBL/GenBank/DDBJ databases">
        <title>The genome sequence of Colletotrichum fioriniae PJ7.</title>
        <authorList>
            <person name="Baroncelli R."/>
        </authorList>
    </citation>
    <scope>NUCLEOTIDE SEQUENCE [LARGE SCALE GENOMIC DNA]</scope>
    <source>
        <strain evidence="2 3">IMI 384185</strain>
    </source>
</reference>
<dbReference type="GeneID" id="85374244"/>
<dbReference type="EMBL" id="MOPA01000004">
    <property type="protein sequence ID" value="KAK1542684.1"/>
    <property type="molecule type" value="Genomic_DNA"/>
</dbReference>